<dbReference type="STRING" id="463040.CAL15_04925"/>
<dbReference type="Gene3D" id="1.10.10.10">
    <property type="entry name" value="Winged helix-like DNA-binding domain superfamily/Winged helix DNA-binding domain"/>
    <property type="match status" value="1"/>
</dbReference>
<dbReference type="SUPFAM" id="SSF46785">
    <property type="entry name" value="Winged helix' DNA-binding domain"/>
    <property type="match status" value="1"/>
</dbReference>
<sequence>MAGRVLDQPVAVGADRCGDHRRRTIAHIWHNENRQFPHFFAYQLARSPSPYTAAARTSQGIYQSIKSQIADGSLRPGVMLPSTRTLAADLAVSRSTITAVYEQLAAEGYLETRQGRRACVSAGAASSAMKRGREKPESRLSRGLSAYGERVAGFAAATPPDAAGDSFIDFLYGALAAEDFPLLAWRRAYNRVLVRRQKQLYYEAPEGEAPLREALQGYLRRARGLRCDADQIVIVHGSQQAIDLCTRLLVNPKDRVVVEEPCYVMARRVFEAAGAQVMPIPVDEQGLRTAGLPEQRCKLAYVTPSHQFPLGGVLPINRRKELLDWATRQQAWIIEDDYDGEFRYGMRPIDPLQSIDESGGVVYVGTFSKALSPQMRLGYMVAPSALAPALREAKRLADRHAPRQDQLVLAAMIEDGSYERHVRRCRRMNELRRGALLLALERYLPHDAIVDGAAAGLHVVVWLPRVAGRKETALAAHARAQGVGIRPLSPLYAAGAARRQRACAGFVIGYASLSPERIEEGVRRLARALRTFK</sequence>
<dbReference type="Gene3D" id="3.40.640.10">
    <property type="entry name" value="Type I PLP-dependent aspartate aminotransferase-like (Major domain)"/>
    <property type="match status" value="1"/>
</dbReference>
<dbReference type="InterPro" id="IPR036388">
    <property type="entry name" value="WH-like_DNA-bd_sf"/>
</dbReference>
<dbReference type="KEGG" id="bgm:CAL15_04925"/>
<keyword evidence="5" id="KW-0804">Transcription</keyword>
<accession>A0A1W6Z8W4</accession>
<keyword evidence="3" id="KW-0805">Transcription regulation</keyword>
<dbReference type="PRINTS" id="PR00035">
    <property type="entry name" value="HTHGNTR"/>
</dbReference>
<dbReference type="InterPro" id="IPR051446">
    <property type="entry name" value="HTH_trans_reg/aminotransferase"/>
</dbReference>
<reference evidence="7 8" key="1">
    <citation type="submission" date="2017-05" db="EMBL/GenBank/DDBJ databases">
        <title>Complete and WGS of Bordetella genogroups.</title>
        <authorList>
            <person name="Spilker T."/>
            <person name="LiPuma J."/>
        </authorList>
    </citation>
    <scope>NUCLEOTIDE SEQUENCE [LARGE SCALE GENOMIC DNA]</scope>
    <source>
        <strain evidence="7 8">AU7206</strain>
    </source>
</reference>
<feature type="domain" description="HTH gntR-type" evidence="6">
    <location>
        <begin position="55"/>
        <end position="123"/>
    </location>
</feature>
<dbReference type="GO" id="GO:0003700">
    <property type="term" value="F:DNA-binding transcription factor activity"/>
    <property type="evidence" value="ECO:0007669"/>
    <property type="project" value="InterPro"/>
</dbReference>
<dbReference type="EMBL" id="CP021111">
    <property type="protein sequence ID" value="ARP93781.1"/>
    <property type="molecule type" value="Genomic_DNA"/>
</dbReference>
<evidence type="ECO:0000256" key="5">
    <source>
        <dbReference type="ARBA" id="ARBA00023163"/>
    </source>
</evidence>
<keyword evidence="4" id="KW-0238">DNA-binding</keyword>
<keyword evidence="8" id="KW-1185">Reference proteome</keyword>
<gene>
    <name evidence="7" type="ORF">CAL15_04925</name>
</gene>
<dbReference type="InterPro" id="IPR036390">
    <property type="entry name" value="WH_DNA-bd_sf"/>
</dbReference>
<evidence type="ECO:0000256" key="2">
    <source>
        <dbReference type="ARBA" id="ARBA00022898"/>
    </source>
</evidence>
<dbReference type="AlphaFoldDB" id="A0A1W6Z8W4"/>
<evidence type="ECO:0000256" key="4">
    <source>
        <dbReference type="ARBA" id="ARBA00023125"/>
    </source>
</evidence>
<dbReference type="CDD" id="cd07377">
    <property type="entry name" value="WHTH_GntR"/>
    <property type="match status" value="1"/>
</dbReference>
<dbReference type="InterPro" id="IPR004839">
    <property type="entry name" value="Aminotransferase_I/II_large"/>
</dbReference>
<dbReference type="InterPro" id="IPR015424">
    <property type="entry name" value="PyrdxlP-dep_Trfase"/>
</dbReference>
<dbReference type="InterPro" id="IPR000524">
    <property type="entry name" value="Tscrpt_reg_HTH_GntR"/>
</dbReference>
<dbReference type="SMART" id="SM00345">
    <property type="entry name" value="HTH_GNTR"/>
    <property type="match status" value="1"/>
</dbReference>
<dbReference type="SUPFAM" id="SSF53383">
    <property type="entry name" value="PLP-dependent transferases"/>
    <property type="match status" value="1"/>
</dbReference>
<dbReference type="OrthoDB" id="9804020at2"/>
<keyword evidence="2" id="KW-0663">Pyridoxal phosphate</keyword>
<dbReference type="GO" id="GO:0030170">
    <property type="term" value="F:pyridoxal phosphate binding"/>
    <property type="evidence" value="ECO:0007669"/>
    <property type="project" value="InterPro"/>
</dbReference>
<dbReference type="GO" id="GO:0003677">
    <property type="term" value="F:DNA binding"/>
    <property type="evidence" value="ECO:0007669"/>
    <property type="project" value="UniProtKB-KW"/>
</dbReference>
<evidence type="ECO:0000256" key="3">
    <source>
        <dbReference type="ARBA" id="ARBA00023015"/>
    </source>
</evidence>
<protein>
    <submittedName>
        <fullName evidence="7">GntR family transcriptional regulator</fullName>
    </submittedName>
</protein>
<evidence type="ECO:0000259" key="6">
    <source>
        <dbReference type="PROSITE" id="PS50949"/>
    </source>
</evidence>
<comment type="similarity">
    <text evidence="1">In the C-terminal section; belongs to the class-I pyridoxal-phosphate-dependent aminotransferase family.</text>
</comment>
<proteinExistence type="inferred from homology"/>
<dbReference type="PANTHER" id="PTHR46577:SF1">
    <property type="entry name" value="HTH-TYPE TRANSCRIPTIONAL REGULATORY PROTEIN GABR"/>
    <property type="match status" value="1"/>
</dbReference>
<evidence type="ECO:0000313" key="8">
    <source>
        <dbReference type="Proteomes" id="UP000194161"/>
    </source>
</evidence>
<organism evidence="7 8">
    <name type="scientific">Bordetella genomosp. 13</name>
    <dbReference type="NCBI Taxonomy" id="463040"/>
    <lineage>
        <taxon>Bacteria</taxon>
        <taxon>Pseudomonadati</taxon>
        <taxon>Pseudomonadota</taxon>
        <taxon>Betaproteobacteria</taxon>
        <taxon>Burkholderiales</taxon>
        <taxon>Alcaligenaceae</taxon>
        <taxon>Bordetella</taxon>
    </lineage>
</organism>
<dbReference type="Pfam" id="PF00392">
    <property type="entry name" value="GntR"/>
    <property type="match status" value="1"/>
</dbReference>
<dbReference type="InterPro" id="IPR015421">
    <property type="entry name" value="PyrdxlP-dep_Trfase_major"/>
</dbReference>
<dbReference type="Proteomes" id="UP000194161">
    <property type="component" value="Chromosome"/>
</dbReference>
<evidence type="ECO:0000313" key="7">
    <source>
        <dbReference type="EMBL" id="ARP93781.1"/>
    </source>
</evidence>
<dbReference type="CDD" id="cd00609">
    <property type="entry name" value="AAT_like"/>
    <property type="match status" value="1"/>
</dbReference>
<dbReference type="PROSITE" id="PS50949">
    <property type="entry name" value="HTH_GNTR"/>
    <property type="match status" value="1"/>
</dbReference>
<evidence type="ECO:0000256" key="1">
    <source>
        <dbReference type="ARBA" id="ARBA00005384"/>
    </source>
</evidence>
<dbReference type="Pfam" id="PF00155">
    <property type="entry name" value="Aminotran_1_2"/>
    <property type="match status" value="1"/>
</dbReference>
<dbReference type="PANTHER" id="PTHR46577">
    <property type="entry name" value="HTH-TYPE TRANSCRIPTIONAL REGULATORY PROTEIN GABR"/>
    <property type="match status" value="1"/>
</dbReference>
<name>A0A1W6Z8W4_9BORD</name>